<dbReference type="GO" id="GO:0017004">
    <property type="term" value="P:cytochrome complex assembly"/>
    <property type="evidence" value="ECO:0007669"/>
    <property type="project" value="UniProtKB-KW"/>
</dbReference>
<feature type="transmembrane region" description="Helical" evidence="7">
    <location>
        <begin position="24"/>
        <end position="48"/>
    </location>
</feature>
<evidence type="ECO:0000256" key="5">
    <source>
        <dbReference type="ARBA" id="ARBA00022989"/>
    </source>
</evidence>
<dbReference type="PANTHER" id="PTHR31272:SF6">
    <property type="entry name" value="CYTOCHROME C-TYPE BIOGENESIS CCDA-LIKE CHLOROPLASTIC PROTEIN"/>
    <property type="match status" value="1"/>
</dbReference>
<dbReference type="KEGG" id="msea:METESE_13940"/>
<evidence type="ECO:0000313" key="9">
    <source>
        <dbReference type="EMBL" id="BDU76436.1"/>
    </source>
</evidence>
<feature type="domain" description="Cytochrome C biogenesis protein transmembrane" evidence="8">
    <location>
        <begin position="22"/>
        <end position="228"/>
    </location>
</feature>
<evidence type="ECO:0000256" key="2">
    <source>
        <dbReference type="ARBA" id="ARBA00006143"/>
    </source>
</evidence>
<accession>A0AA48GNM7</accession>
<keyword evidence="6 7" id="KW-0472">Membrane</keyword>
<evidence type="ECO:0000313" key="10">
    <source>
        <dbReference type="Proteomes" id="UP001228113"/>
    </source>
</evidence>
<evidence type="ECO:0000256" key="3">
    <source>
        <dbReference type="ARBA" id="ARBA00022692"/>
    </source>
</evidence>
<evidence type="ECO:0000256" key="1">
    <source>
        <dbReference type="ARBA" id="ARBA00004141"/>
    </source>
</evidence>
<feature type="transmembrane region" description="Helical" evidence="7">
    <location>
        <begin position="95"/>
        <end position="116"/>
    </location>
</feature>
<evidence type="ECO:0000256" key="6">
    <source>
        <dbReference type="ARBA" id="ARBA00023136"/>
    </source>
</evidence>
<evidence type="ECO:0000259" key="8">
    <source>
        <dbReference type="Pfam" id="PF02683"/>
    </source>
</evidence>
<feature type="transmembrane region" description="Helical" evidence="7">
    <location>
        <begin position="211"/>
        <end position="235"/>
    </location>
</feature>
<keyword evidence="5 7" id="KW-1133">Transmembrane helix</keyword>
<dbReference type="GO" id="GO:0016020">
    <property type="term" value="C:membrane"/>
    <property type="evidence" value="ECO:0007669"/>
    <property type="project" value="UniProtKB-SubCell"/>
</dbReference>
<feature type="transmembrane region" description="Helical" evidence="7">
    <location>
        <begin position="168"/>
        <end position="190"/>
    </location>
</feature>
<keyword evidence="10" id="KW-1185">Reference proteome</keyword>
<feature type="transmembrane region" description="Helical" evidence="7">
    <location>
        <begin position="128"/>
        <end position="148"/>
    </location>
</feature>
<evidence type="ECO:0000256" key="7">
    <source>
        <dbReference type="SAM" id="Phobius"/>
    </source>
</evidence>
<evidence type="ECO:0000256" key="4">
    <source>
        <dbReference type="ARBA" id="ARBA00022748"/>
    </source>
</evidence>
<proteinExistence type="inferred from homology"/>
<dbReference type="EMBL" id="AP027081">
    <property type="protein sequence ID" value="BDU76436.1"/>
    <property type="molecule type" value="Genomic_DNA"/>
</dbReference>
<sequence>MIPGFLERLAEGVTQAPPLQQVGIAFAGGLLTSANPCVLVAAPLVVGFAGGTEAGRRHPALLSGAFVLGLAGAFTLLGLAAALTGTLLGDVGWGWKAALGVVLLLVGLHLAGWVRWLPAPDPARLRRFQGAGLLGAFALGGLTGTLSAPCATPALAAVLTLVALQRRILWGGALLFAYALGHGLLLFLAGTSSGWVQRFTRNRRSAALATAFSRGMGLLLLACAAWVLVLAWQAAVAG</sequence>
<reference evidence="9" key="1">
    <citation type="journal article" date="2023" name="Int. J. Syst. Evol. Microbiol.">
        <title>Mesoterricola silvestris gen. nov., sp. nov., Mesoterricola sediminis sp. nov., Geothrix oryzae sp. nov., Geothrix edaphica sp. nov., Geothrix rubra sp. nov., and Geothrix limicola sp. nov., six novel members of Acidobacteriota isolated from soils.</title>
        <authorList>
            <person name="Itoh H."/>
            <person name="Sugisawa Y."/>
            <person name="Mise K."/>
            <person name="Xu Z."/>
            <person name="Kuniyasu M."/>
            <person name="Ushijima N."/>
            <person name="Kawano K."/>
            <person name="Kobayashi E."/>
            <person name="Shiratori Y."/>
            <person name="Masuda Y."/>
            <person name="Senoo K."/>
        </authorList>
    </citation>
    <scope>NUCLEOTIDE SEQUENCE</scope>
    <source>
        <strain evidence="9">W786</strain>
    </source>
</reference>
<dbReference type="InterPro" id="IPR003834">
    <property type="entry name" value="Cyt_c_assmbl_TM_dom"/>
</dbReference>
<keyword evidence="3 7" id="KW-0812">Transmembrane</keyword>
<dbReference type="InterPro" id="IPR051790">
    <property type="entry name" value="Cytochrome_c-biogenesis_DsbD"/>
</dbReference>
<feature type="transmembrane region" description="Helical" evidence="7">
    <location>
        <begin position="60"/>
        <end position="83"/>
    </location>
</feature>
<protein>
    <submittedName>
        <fullName evidence="9">Cytochrome C biogenesis protein CcdA</fullName>
    </submittedName>
</protein>
<dbReference type="Proteomes" id="UP001228113">
    <property type="component" value="Chromosome"/>
</dbReference>
<dbReference type="PANTHER" id="PTHR31272">
    <property type="entry name" value="CYTOCHROME C-TYPE BIOGENESIS PROTEIN HI_1454-RELATED"/>
    <property type="match status" value="1"/>
</dbReference>
<dbReference type="RefSeq" id="WP_316411413.1">
    <property type="nucleotide sequence ID" value="NZ_AP027081.1"/>
</dbReference>
<organism evidence="9 10">
    <name type="scientific">Mesoterricola sediminis</name>
    <dbReference type="NCBI Taxonomy" id="2927980"/>
    <lineage>
        <taxon>Bacteria</taxon>
        <taxon>Pseudomonadati</taxon>
        <taxon>Acidobacteriota</taxon>
        <taxon>Holophagae</taxon>
        <taxon>Holophagales</taxon>
        <taxon>Holophagaceae</taxon>
        <taxon>Mesoterricola</taxon>
    </lineage>
</organism>
<comment type="similarity">
    <text evidence="2">Belongs to the DsbD family.</text>
</comment>
<keyword evidence="4" id="KW-0201">Cytochrome c-type biogenesis</keyword>
<dbReference type="AlphaFoldDB" id="A0AA48GNM7"/>
<comment type="subcellular location">
    <subcellularLocation>
        <location evidence="1">Membrane</location>
        <topology evidence="1">Multi-pass membrane protein</topology>
    </subcellularLocation>
</comment>
<dbReference type="Pfam" id="PF02683">
    <property type="entry name" value="DsbD_TM"/>
    <property type="match status" value="1"/>
</dbReference>
<gene>
    <name evidence="9" type="primary">dsbD_2</name>
    <name evidence="9" type="ORF">METESE_13940</name>
</gene>
<name>A0AA48GNM7_9BACT</name>